<dbReference type="InterPro" id="IPR014036">
    <property type="entry name" value="DeoR-like_C"/>
</dbReference>
<evidence type="ECO:0000256" key="3">
    <source>
        <dbReference type="ARBA" id="ARBA00023163"/>
    </source>
</evidence>
<keyword evidence="2" id="KW-0238">DNA-binding</keyword>
<dbReference type="InterPro" id="IPR018356">
    <property type="entry name" value="Tscrpt_reg_HTH_DeoR_CS"/>
</dbReference>
<dbReference type="GO" id="GO:0003700">
    <property type="term" value="F:DNA-binding transcription factor activity"/>
    <property type="evidence" value="ECO:0007669"/>
    <property type="project" value="InterPro"/>
</dbReference>
<dbReference type="SUPFAM" id="SSF46785">
    <property type="entry name" value="Winged helix' DNA-binding domain"/>
    <property type="match status" value="1"/>
</dbReference>
<dbReference type="PROSITE" id="PS00894">
    <property type="entry name" value="HTH_DEOR_1"/>
    <property type="match status" value="1"/>
</dbReference>
<evidence type="ECO:0000313" key="5">
    <source>
        <dbReference type="EMBL" id="BCU80665.1"/>
    </source>
</evidence>
<dbReference type="SMART" id="SM00420">
    <property type="entry name" value="HTH_DEOR"/>
    <property type="match status" value="1"/>
</dbReference>
<evidence type="ECO:0000313" key="6">
    <source>
        <dbReference type="Proteomes" id="UP000677436"/>
    </source>
</evidence>
<dbReference type="CDD" id="cd00090">
    <property type="entry name" value="HTH_ARSR"/>
    <property type="match status" value="1"/>
</dbReference>
<evidence type="ECO:0000256" key="2">
    <source>
        <dbReference type="ARBA" id="ARBA00023125"/>
    </source>
</evidence>
<dbReference type="InterPro" id="IPR000485">
    <property type="entry name" value="AsnC-type_HTH_dom"/>
</dbReference>
<feature type="domain" description="HTH deoR-type" evidence="4">
    <location>
        <begin position="3"/>
        <end position="58"/>
    </location>
</feature>
<sequence>MFTEERQMQILSYLHEHKRASVSELCERFGVSPATIRRDLKELEDAGLLKRTHGGAISLEHVGFEPSFQEKEDQYREEKRRIAIRAASMIREGETVLLDAGTTTWALARELNQFQRLTVVTNSVFVLRELSGHSSIELLCVGGTVRGMTQSMVGPVAEKTLETIRVDKAFIGTNGVDPDAGLTTPHLLEAQVKKAMIRSAKQVILLSDSDKAGKVTFAQFAPVEAVDVWITDTGVPEALAERIREKGVRVIKV</sequence>
<dbReference type="Proteomes" id="UP000677436">
    <property type="component" value="Chromosome"/>
</dbReference>
<dbReference type="PRINTS" id="PR00033">
    <property type="entry name" value="HTHASNC"/>
</dbReference>
<evidence type="ECO:0000256" key="1">
    <source>
        <dbReference type="ARBA" id="ARBA00023015"/>
    </source>
</evidence>
<keyword evidence="6" id="KW-1185">Reference proteome</keyword>
<keyword evidence="1" id="KW-0805">Transcription regulation</keyword>
<evidence type="ECO:0000259" key="4">
    <source>
        <dbReference type="PROSITE" id="PS51000"/>
    </source>
</evidence>
<dbReference type="Gene3D" id="3.40.50.1360">
    <property type="match status" value="1"/>
</dbReference>
<dbReference type="InterPro" id="IPR036388">
    <property type="entry name" value="WH-like_DNA-bd_sf"/>
</dbReference>
<accession>A0A8D5UEQ8</accession>
<dbReference type="InterPro" id="IPR050313">
    <property type="entry name" value="Carb_Metab_HTH_regulators"/>
</dbReference>
<dbReference type="RefSeq" id="WP_212774008.1">
    <property type="nucleotide sequence ID" value="NZ_AP024601.1"/>
</dbReference>
<dbReference type="PANTHER" id="PTHR30363">
    <property type="entry name" value="HTH-TYPE TRANSCRIPTIONAL REGULATOR SRLR-RELATED"/>
    <property type="match status" value="1"/>
</dbReference>
<keyword evidence="3" id="KW-0804">Transcription</keyword>
<name>A0A8D5UEQ8_9BACL</name>
<reference evidence="5" key="1">
    <citation type="journal article" date="2013" name="Int. J. Syst. Evol. Microbiol.">
        <title>Polycladomyces abyssicola gen. nov., sp. nov., a thermophilic filamentous bacterium isolated from hemipelagic sediment.</title>
        <authorList>
            <person name="Tsubouchi T."/>
            <person name="Shimane Y."/>
            <person name="Mori K."/>
            <person name="Usui K."/>
            <person name="Hiraki T."/>
            <person name="Tame A."/>
            <person name="Uematsu K."/>
            <person name="Maruyama T."/>
            <person name="Hatada Y."/>
        </authorList>
    </citation>
    <scope>NUCLEOTIDE SEQUENCE</scope>
    <source>
        <strain evidence="5">JIR-001</strain>
    </source>
</reference>
<dbReference type="PROSITE" id="PS51000">
    <property type="entry name" value="HTH_DEOR_2"/>
    <property type="match status" value="1"/>
</dbReference>
<organism evidence="5 6">
    <name type="scientific">Polycladomyces abyssicola</name>
    <dbReference type="NCBI Taxonomy" id="1125966"/>
    <lineage>
        <taxon>Bacteria</taxon>
        <taxon>Bacillati</taxon>
        <taxon>Bacillota</taxon>
        <taxon>Bacilli</taxon>
        <taxon>Bacillales</taxon>
        <taxon>Thermoactinomycetaceae</taxon>
        <taxon>Polycladomyces</taxon>
    </lineage>
</organism>
<dbReference type="GO" id="GO:0043565">
    <property type="term" value="F:sequence-specific DNA binding"/>
    <property type="evidence" value="ECO:0007669"/>
    <property type="project" value="InterPro"/>
</dbReference>
<gene>
    <name evidence="5" type="ORF">JIR001_04480</name>
</gene>
<dbReference type="Gene3D" id="1.10.10.10">
    <property type="entry name" value="Winged helix-like DNA-binding domain superfamily/Winged helix DNA-binding domain"/>
    <property type="match status" value="1"/>
</dbReference>
<dbReference type="AlphaFoldDB" id="A0A8D5UEQ8"/>
<dbReference type="InterPro" id="IPR001034">
    <property type="entry name" value="DeoR_HTH"/>
</dbReference>
<dbReference type="SMART" id="SM01134">
    <property type="entry name" value="DeoRC"/>
    <property type="match status" value="1"/>
</dbReference>
<dbReference type="InterPro" id="IPR011991">
    <property type="entry name" value="ArsR-like_HTH"/>
</dbReference>
<dbReference type="PRINTS" id="PR00037">
    <property type="entry name" value="HTHLACR"/>
</dbReference>
<proteinExistence type="predicted"/>
<reference evidence="5" key="2">
    <citation type="journal article" date="2021" name="Microbiol. Resour. Announc.">
        <title>Complete Genome Sequence of Polycladomyces abyssicola JIR-001T, Isolated from Hemipelagic Sediment in Deep Seawater.</title>
        <authorList>
            <person name="Tsubouchi T."/>
            <person name="Kaneko Y."/>
        </authorList>
    </citation>
    <scope>NUCLEOTIDE SEQUENCE</scope>
    <source>
        <strain evidence="5">JIR-001</strain>
    </source>
</reference>
<protein>
    <submittedName>
        <fullName evidence="5">DeoR family transcriptional regulator</fullName>
    </submittedName>
</protein>
<dbReference type="EMBL" id="AP024601">
    <property type="protein sequence ID" value="BCU80665.1"/>
    <property type="molecule type" value="Genomic_DNA"/>
</dbReference>
<dbReference type="InterPro" id="IPR037171">
    <property type="entry name" value="NagB/RpiA_transferase-like"/>
</dbReference>
<dbReference type="Pfam" id="PF08220">
    <property type="entry name" value="HTH_DeoR"/>
    <property type="match status" value="1"/>
</dbReference>
<dbReference type="Pfam" id="PF00455">
    <property type="entry name" value="DeoRC"/>
    <property type="match status" value="1"/>
</dbReference>
<dbReference type="SUPFAM" id="SSF100950">
    <property type="entry name" value="NagB/RpiA/CoA transferase-like"/>
    <property type="match status" value="1"/>
</dbReference>
<dbReference type="PANTHER" id="PTHR30363:SF44">
    <property type="entry name" value="AGA OPERON TRANSCRIPTIONAL REPRESSOR-RELATED"/>
    <property type="match status" value="1"/>
</dbReference>
<dbReference type="KEGG" id="pabs:JIR001_04480"/>
<dbReference type="InterPro" id="IPR036390">
    <property type="entry name" value="WH_DNA-bd_sf"/>
</dbReference>